<evidence type="ECO:0000313" key="9">
    <source>
        <dbReference type="EMBL" id="OBZ78071.1"/>
    </source>
</evidence>
<dbReference type="Proteomes" id="UP000092993">
    <property type="component" value="Unassembled WGS sequence"/>
</dbReference>
<dbReference type="Pfam" id="PF00270">
    <property type="entry name" value="DEAD"/>
    <property type="match status" value="1"/>
</dbReference>
<comment type="catalytic activity">
    <reaction evidence="5">
        <text>ATP + H2O = ADP + phosphate + H(+)</text>
        <dbReference type="Rhea" id="RHEA:13065"/>
        <dbReference type="ChEBI" id="CHEBI:15377"/>
        <dbReference type="ChEBI" id="CHEBI:15378"/>
        <dbReference type="ChEBI" id="CHEBI:30616"/>
        <dbReference type="ChEBI" id="CHEBI:43474"/>
        <dbReference type="ChEBI" id="CHEBI:456216"/>
        <dbReference type="EC" id="3.6.4.13"/>
    </reaction>
</comment>
<dbReference type="OMA" id="REAMTAC"/>
<comment type="caution">
    <text evidence="9">The sequence shown here is derived from an EMBL/GenBank/DDBJ whole genome shotgun (WGS) entry which is preliminary data.</text>
</comment>
<accession>A0A1C7MMJ3</accession>
<comment type="domain">
    <text evidence="5">The Q motif is unique to and characteristic of the DEAD box family of RNA helicases and controls ATP binding and hydrolysis.</text>
</comment>
<keyword evidence="2 5" id="KW-0378">Hydrolase</keyword>
<dbReference type="Gene3D" id="3.40.50.300">
    <property type="entry name" value="P-loop containing nucleotide triphosphate hydrolases"/>
    <property type="match status" value="2"/>
</dbReference>
<dbReference type="GO" id="GO:0005524">
    <property type="term" value="F:ATP binding"/>
    <property type="evidence" value="ECO:0007669"/>
    <property type="project" value="UniProtKB-UniRule"/>
</dbReference>
<feature type="compositionally biased region" description="Low complexity" evidence="6">
    <location>
        <begin position="653"/>
        <end position="667"/>
    </location>
</feature>
<proteinExistence type="inferred from homology"/>
<dbReference type="Pfam" id="PF00271">
    <property type="entry name" value="Helicase_C"/>
    <property type="match status" value="1"/>
</dbReference>
<keyword evidence="1 5" id="KW-0547">Nucleotide-binding</keyword>
<comment type="similarity">
    <text evidence="5">Belongs to the DEAD box helicase family.</text>
</comment>
<reference evidence="9 10" key="1">
    <citation type="submission" date="2016-03" db="EMBL/GenBank/DDBJ databases">
        <title>Whole genome sequencing of Grifola frondosa 9006-11.</title>
        <authorList>
            <person name="Min B."/>
            <person name="Park H."/>
            <person name="Kim J.-G."/>
            <person name="Cho H."/>
            <person name="Oh Y.-L."/>
            <person name="Kong W.-S."/>
            <person name="Choi I.-G."/>
        </authorList>
    </citation>
    <scope>NUCLEOTIDE SEQUENCE [LARGE SCALE GENOMIC DNA]</scope>
    <source>
        <strain evidence="9 10">9006-11</strain>
    </source>
</reference>
<dbReference type="GO" id="GO:0003723">
    <property type="term" value="F:RNA binding"/>
    <property type="evidence" value="ECO:0007669"/>
    <property type="project" value="UniProtKB-UniRule"/>
</dbReference>
<dbReference type="OrthoDB" id="193716at2759"/>
<evidence type="ECO:0000259" key="8">
    <source>
        <dbReference type="PROSITE" id="PS51194"/>
    </source>
</evidence>
<protein>
    <recommendedName>
        <fullName evidence="5">ATP-dependent RNA helicase</fullName>
        <ecNumber evidence="5">3.6.4.13</ecNumber>
    </recommendedName>
</protein>
<gene>
    <name evidence="9" type="ORF">A0H81_02524</name>
</gene>
<evidence type="ECO:0000256" key="6">
    <source>
        <dbReference type="SAM" id="MobiDB-lite"/>
    </source>
</evidence>
<dbReference type="InterPro" id="IPR027417">
    <property type="entry name" value="P-loop_NTPase"/>
</dbReference>
<dbReference type="InterPro" id="IPR011545">
    <property type="entry name" value="DEAD/DEAH_box_helicase_dom"/>
</dbReference>
<dbReference type="AlphaFoldDB" id="A0A1C7MMJ3"/>
<dbReference type="PANTHER" id="PTHR24031">
    <property type="entry name" value="RNA HELICASE"/>
    <property type="match status" value="1"/>
</dbReference>
<dbReference type="GO" id="GO:0003724">
    <property type="term" value="F:RNA helicase activity"/>
    <property type="evidence" value="ECO:0007669"/>
    <property type="project" value="UniProtKB-EC"/>
</dbReference>
<evidence type="ECO:0000259" key="7">
    <source>
        <dbReference type="PROSITE" id="PS51192"/>
    </source>
</evidence>
<keyword evidence="4 5" id="KW-0694">RNA-binding</keyword>
<evidence type="ECO:0000313" key="10">
    <source>
        <dbReference type="Proteomes" id="UP000092993"/>
    </source>
</evidence>
<dbReference type="PROSITE" id="PS51192">
    <property type="entry name" value="HELICASE_ATP_BIND_1"/>
    <property type="match status" value="1"/>
</dbReference>
<sequence>MVASIWAKASAASTFSALNVFRASRCARASVFHARRATAIRWSTTATAKQPNLDPGAYAEPADQLEEDASSTTPSVNEDQPKFTTLRDKISPETMRAITVRPFKLTHMSPVQAVVLPLLPELAEPYNPDASPEEAEGRMDLLVKARTGTGKTLGFLVPAIEARLKEIEAYRKQLMAQSVSPAERARAVRFYCRANIGTLILSPTRELATQIANEALRLAHHHEDFEVRLCVGGASKRLQMRDWVKGRRDIVVATPGRMLDLVQNEPEVQNCIDTTKMLILDEADTLMDMGFREDIQAIVQKLPPSPQRQTFMFSATVSTAIQQVARVALNKNHKFINCVPANAPPVHSLIPQYHTVLAEAEDQIPHILRLIAHDQLTNPGKSKIIIFFPTTRMTQLFSTILRNMSSILPSSANSRFYEIHSKKTQDSRTRTSDMFRSDKSGGAVLCSSDVSARGVDYPGVTRVIQVGIPSGADIYVHRVGRTGRGSHMQGRADLVLLPWEIGFVTWQLTDIPLKPLTSGELTKQVMELAEKYDKDPDAFFPPSLKFDKKGRSFAGPKPFVPRVATGLQQMPSKLEDLLKQVDPDAIRETLASLVGFYFPKSPELRVQKSVILEGCRDWTTGACGLAQPPYISDSLLQKLGMSDGRTKHWGRNTPSFTPRRSSSSEPSWMGRGTSHKKVERRNEEFKDMSRYRKEGAYGSNRSRRDRDEDEVDDVPFKEYIGKRYSQKRSSDRY</sequence>
<feature type="domain" description="Helicase C-terminal" evidence="8">
    <location>
        <begin position="363"/>
        <end position="529"/>
    </location>
</feature>
<evidence type="ECO:0000256" key="4">
    <source>
        <dbReference type="ARBA" id="ARBA00022884"/>
    </source>
</evidence>
<dbReference type="STRING" id="5627.A0A1C7MMJ3"/>
<dbReference type="InterPro" id="IPR001650">
    <property type="entry name" value="Helicase_C-like"/>
</dbReference>
<feature type="region of interest" description="Disordered" evidence="6">
    <location>
        <begin position="643"/>
        <end position="733"/>
    </location>
</feature>
<evidence type="ECO:0000256" key="2">
    <source>
        <dbReference type="ARBA" id="ARBA00022801"/>
    </source>
</evidence>
<keyword evidence="10" id="KW-1185">Reference proteome</keyword>
<dbReference type="SMART" id="SM00490">
    <property type="entry name" value="HELICc"/>
    <property type="match status" value="1"/>
</dbReference>
<evidence type="ECO:0000256" key="5">
    <source>
        <dbReference type="RuleBase" id="RU365068"/>
    </source>
</evidence>
<evidence type="ECO:0000256" key="3">
    <source>
        <dbReference type="ARBA" id="ARBA00022840"/>
    </source>
</evidence>
<dbReference type="PROSITE" id="PS51194">
    <property type="entry name" value="HELICASE_CTER"/>
    <property type="match status" value="1"/>
</dbReference>
<dbReference type="CDD" id="cd18787">
    <property type="entry name" value="SF2_C_DEAD"/>
    <property type="match status" value="1"/>
</dbReference>
<feature type="compositionally biased region" description="Basic and acidic residues" evidence="6">
    <location>
        <begin position="680"/>
        <end position="695"/>
    </location>
</feature>
<name>A0A1C7MMJ3_GRIFR</name>
<dbReference type="EMBL" id="LUGG01000002">
    <property type="protein sequence ID" value="OBZ78071.1"/>
    <property type="molecule type" value="Genomic_DNA"/>
</dbReference>
<dbReference type="GO" id="GO:0016787">
    <property type="term" value="F:hydrolase activity"/>
    <property type="evidence" value="ECO:0007669"/>
    <property type="project" value="UniProtKB-KW"/>
</dbReference>
<keyword evidence="3 5" id="KW-0067">ATP-binding</keyword>
<dbReference type="EC" id="3.6.4.13" evidence="5"/>
<feature type="domain" description="Helicase ATP-binding" evidence="7">
    <location>
        <begin position="132"/>
        <end position="335"/>
    </location>
</feature>
<comment type="function">
    <text evidence="5">RNA helicase.</text>
</comment>
<feature type="region of interest" description="Disordered" evidence="6">
    <location>
        <begin position="49"/>
        <end position="80"/>
    </location>
</feature>
<evidence type="ECO:0000256" key="1">
    <source>
        <dbReference type="ARBA" id="ARBA00022741"/>
    </source>
</evidence>
<organism evidence="9 10">
    <name type="scientific">Grifola frondosa</name>
    <name type="common">Maitake</name>
    <name type="synonym">Polyporus frondosus</name>
    <dbReference type="NCBI Taxonomy" id="5627"/>
    <lineage>
        <taxon>Eukaryota</taxon>
        <taxon>Fungi</taxon>
        <taxon>Dikarya</taxon>
        <taxon>Basidiomycota</taxon>
        <taxon>Agaricomycotina</taxon>
        <taxon>Agaricomycetes</taxon>
        <taxon>Polyporales</taxon>
        <taxon>Grifolaceae</taxon>
        <taxon>Grifola</taxon>
    </lineage>
</organism>
<dbReference type="SMART" id="SM00487">
    <property type="entry name" value="DEXDc"/>
    <property type="match status" value="1"/>
</dbReference>
<dbReference type="SUPFAM" id="SSF52540">
    <property type="entry name" value="P-loop containing nucleoside triphosphate hydrolases"/>
    <property type="match status" value="1"/>
</dbReference>
<dbReference type="InterPro" id="IPR014001">
    <property type="entry name" value="Helicase_ATP-bd"/>
</dbReference>
<keyword evidence="5 9" id="KW-0347">Helicase</keyword>